<evidence type="ECO:0000313" key="2">
    <source>
        <dbReference type="Proteomes" id="UP000035680"/>
    </source>
</evidence>
<feature type="chain" id="PRO_5005329247" evidence="1">
    <location>
        <begin position="18"/>
        <end position="240"/>
    </location>
</feature>
<keyword evidence="2" id="KW-1185">Reference proteome</keyword>
<evidence type="ECO:0000256" key="1">
    <source>
        <dbReference type="SAM" id="SignalP"/>
    </source>
</evidence>
<dbReference type="AlphaFoldDB" id="A0A0K0F6F2"/>
<dbReference type="Proteomes" id="UP000035680">
    <property type="component" value="Unassembled WGS sequence"/>
</dbReference>
<evidence type="ECO:0000313" key="3">
    <source>
        <dbReference type="WBParaSite" id="SVE_0439600.1"/>
    </source>
</evidence>
<organism evidence="2 3">
    <name type="scientific">Strongyloides venezuelensis</name>
    <name type="common">Threadworm</name>
    <dbReference type="NCBI Taxonomy" id="75913"/>
    <lineage>
        <taxon>Eukaryota</taxon>
        <taxon>Metazoa</taxon>
        <taxon>Ecdysozoa</taxon>
        <taxon>Nematoda</taxon>
        <taxon>Chromadorea</taxon>
        <taxon>Rhabditida</taxon>
        <taxon>Tylenchina</taxon>
        <taxon>Panagrolaimomorpha</taxon>
        <taxon>Strongyloidoidea</taxon>
        <taxon>Strongyloididae</taxon>
        <taxon>Strongyloides</taxon>
    </lineage>
</organism>
<feature type="signal peptide" evidence="1">
    <location>
        <begin position="1"/>
        <end position="17"/>
    </location>
</feature>
<reference evidence="3" key="2">
    <citation type="submission" date="2015-08" db="UniProtKB">
        <authorList>
            <consortium name="WormBaseParasite"/>
        </authorList>
    </citation>
    <scope>IDENTIFICATION</scope>
</reference>
<proteinExistence type="predicted"/>
<dbReference type="WBParaSite" id="SVE_0439600.1">
    <property type="protein sequence ID" value="SVE_0439600.1"/>
    <property type="gene ID" value="SVE_0439600"/>
</dbReference>
<sequence>MNTILLFILLNISTIISITHKADHQELLNKAWEVIFTNDCTIPGFIPILPIFYLRRFKKIWALSKKDKLEDCKSIWKETKEFIYQLPRVLQIQIINFVDKEENEKINCNFILELLPEEREFFDQTLKNVSMTIEEKVEILSVWGNERLSTSALSYFNQFLENIVIKEDRFKKKVENLSPEAKKAYKQIIELRRKKQEMFDSFSISVKNELLNLWKHDLYAKPKNVDLEKELQTLDGIIIY</sequence>
<accession>A0A0K0F6F2</accession>
<dbReference type="STRING" id="75913.A0A0K0F6F2"/>
<name>A0A0K0F6F2_STRVS</name>
<protein>
    <submittedName>
        <fullName evidence="3">SXP/RAL-2 family protein Ani s 5-like cation-binding domain-containing protein</fullName>
    </submittedName>
</protein>
<keyword evidence="1" id="KW-0732">Signal</keyword>
<reference evidence="2" key="1">
    <citation type="submission" date="2014-07" db="EMBL/GenBank/DDBJ databases">
        <authorList>
            <person name="Martin A.A"/>
            <person name="De Silva N."/>
        </authorList>
    </citation>
    <scope>NUCLEOTIDE SEQUENCE</scope>
</reference>